<gene>
    <name evidence="1" type="ORF">TorRG33x02_123360</name>
</gene>
<accession>A0A2P5F1S7</accession>
<sequence>MKHATLLTLKRHYLLGISGRGKMSNDTANELLRRIVWVQLIQQMNGVESAALEADRDERDNGAMEEACIAEVEKLRRSWFGDGGVKSWRSWVLEFGASESRGHRRARLSQEAVGFRELVKIEEKWWNIGKESC</sequence>
<protein>
    <submittedName>
        <fullName evidence="1">Uncharacterized protein</fullName>
    </submittedName>
</protein>
<evidence type="ECO:0000313" key="1">
    <source>
        <dbReference type="EMBL" id="PON91738.1"/>
    </source>
</evidence>
<keyword evidence="2" id="KW-1185">Reference proteome</keyword>
<dbReference type="AlphaFoldDB" id="A0A2P5F1S7"/>
<dbReference type="Proteomes" id="UP000237000">
    <property type="component" value="Unassembled WGS sequence"/>
</dbReference>
<comment type="caution">
    <text evidence="1">The sequence shown here is derived from an EMBL/GenBank/DDBJ whole genome shotgun (WGS) entry which is preliminary data.</text>
</comment>
<dbReference type="InParanoid" id="A0A2P5F1S7"/>
<evidence type="ECO:0000313" key="2">
    <source>
        <dbReference type="Proteomes" id="UP000237000"/>
    </source>
</evidence>
<name>A0A2P5F1S7_TREOI</name>
<organism evidence="1 2">
    <name type="scientific">Trema orientale</name>
    <name type="common">Charcoal tree</name>
    <name type="synonym">Celtis orientalis</name>
    <dbReference type="NCBI Taxonomy" id="63057"/>
    <lineage>
        <taxon>Eukaryota</taxon>
        <taxon>Viridiplantae</taxon>
        <taxon>Streptophyta</taxon>
        <taxon>Embryophyta</taxon>
        <taxon>Tracheophyta</taxon>
        <taxon>Spermatophyta</taxon>
        <taxon>Magnoliopsida</taxon>
        <taxon>eudicotyledons</taxon>
        <taxon>Gunneridae</taxon>
        <taxon>Pentapetalae</taxon>
        <taxon>rosids</taxon>
        <taxon>fabids</taxon>
        <taxon>Rosales</taxon>
        <taxon>Cannabaceae</taxon>
        <taxon>Trema</taxon>
    </lineage>
</organism>
<proteinExistence type="predicted"/>
<reference evidence="2" key="1">
    <citation type="submission" date="2016-06" db="EMBL/GenBank/DDBJ databases">
        <title>Parallel loss of symbiosis genes in relatives of nitrogen-fixing non-legume Parasponia.</title>
        <authorList>
            <person name="Van Velzen R."/>
            <person name="Holmer R."/>
            <person name="Bu F."/>
            <person name="Rutten L."/>
            <person name="Van Zeijl A."/>
            <person name="Liu W."/>
            <person name="Santuari L."/>
            <person name="Cao Q."/>
            <person name="Sharma T."/>
            <person name="Shen D."/>
            <person name="Roswanjaya Y."/>
            <person name="Wardhani T."/>
            <person name="Kalhor M.S."/>
            <person name="Jansen J."/>
            <person name="Van den Hoogen J."/>
            <person name="Gungor B."/>
            <person name="Hartog M."/>
            <person name="Hontelez J."/>
            <person name="Verver J."/>
            <person name="Yang W.-C."/>
            <person name="Schijlen E."/>
            <person name="Repin R."/>
            <person name="Schilthuizen M."/>
            <person name="Schranz E."/>
            <person name="Heidstra R."/>
            <person name="Miyata K."/>
            <person name="Fedorova E."/>
            <person name="Kohlen W."/>
            <person name="Bisseling T."/>
            <person name="Smit S."/>
            <person name="Geurts R."/>
        </authorList>
    </citation>
    <scope>NUCLEOTIDE SEQUENCE [LARGE SCALE GENOMIC DNA]</scope>
    <source>
        <strain evidence="2">cv. RG33-2</strain>
    </source>
</reference>
<dbReference type="EMBL" id="JXTC01000071">
    <property type="protein sequence ID" value="PON91738.1"/>
    <property type="molecule type" value="Genomic_DNA"/>
</dbReference>